<keyword evidence="3" id="KW-0804">Transcription</keyword>
<dbReference type="GeneID" id="81358770"/>
<name>A0A9W9F7F7_9EURO</name>
<sequence>MPGVPSSKGCDACRKVKKKCDELQPCTRCRRLQVSCIGSGQQRFKFKNAESNPISGQKAVKRSRAIVPSARAMASIEIAVQIPNNELASSLIGTLNITDIRYALEYYGYFLKDIPRRLGSSVALDAAVKALVTAYPYFHARDFPPDALLHYGRSLRALRESLNDPSEARSANTLCAVYIITICQSWLGKYDDQLSSHGEAIAHLLKMADLSQIRSNFERDIIITLTVPVILEAIVNPRIKMDAKFFQLVSDLTQSTQLPPNNRIPRSTTKLPTIAKFPQWIRNLTSEDIPEIASAYLRIRNDAHQMREYLDQWPVTERCVFSSLFVMQRSRYQAGYTILITLGLMLNSLLRAFDPGNDVLLMEATFYCDEIVLEAELASCYRPLGAAYIALCLVVAWAAAEYPQQITRIDTILADYQTDFKEIRWIGRAVWLRKTFANHRRNAQPNPVEGASGSSQKLVANRCNNAAHPESCCVM</sequence>
<reference evidence="6" key="1">
    <citation type="submission" date="2022-11" db="EMBL/GenBank/DDBJ databases">
        <authorList>
            <person name="Petersen C."/>
        </authorList>
    </citation>
    <scope>NUCLEOTIDE SEQUENCE</scope>
    <source>
        <strain evidence="6">IBT 30761</strain>
    </source>
</reference>
<dbReference type="CDD" id="cd00067">
    <property type="entry name" value="GAL4"/>
    <property type="match status" value="1"/>
</dbReference>
<evidence type="ECO:0000313" key="7">
    <source>
        <dbReference type="Proteomes" id="UP001149074"/>
    </source>
</evidence>
<evidence type="ECO:0000256" key="4">
    <source>
        <dbReference type="ARBA" id="ARBA00023242"/>
    </source>
</evidence>
<evidence type="ECO:0000256" key="3">
    <source>
        <dbReference type="ARBA" id="ARBA00023163"/>
    </source>
</evidence>
<dbReference type="PANTHER" id="PTHR38111">
    <property type="entry name" value="ZN(2)-C6 FUNGAL-TYPE DOMAIN-CONTAINING PROTEIN-RELATED"/>
    <property type="match status" value="1"/>
</dbReference>
<dbReference type="OrthoDB" id="4314040at2759"/>
<dbReference type="RefSeq" id="XP_056473157.1">
    <property type="nucleotide sequence ID" value="XM_056619791.1"/>
</dbReference>
<dbReference type="GO" id="GO:0003677">
    <property type="term" value="F:DNA binding"/>
    <property type="evidence" value="ECO:0007669"/>
    <property type="project" value="UniProtKB-KW"/>
</dbReference>
<evidence type="ECO:0000256" key="2">
    <source>
        <dbReference type="ARBA" id="ARBA00023125"/>
    </source>
</evidence>
<organism evidence="6 7">
    <name type="scientific">Penicillium argentinense</name>
    <dbReference type="NCBI Taxonomy" id="1131581"/>
    <lineage>
        <taxon>Eukaryota</taxon>
        <taxon>Fungi</taxon>
        <taxon>Dikarya</taxon>
        <taxon>Ascomycota</taxon>
        <taxon>Pezizomycotina</taxon>
        <taxon>Eurotiomycetes</taxon>
        <taxon>Eurotiomycetidae</taxon>
        <taxon>Eurotiales</taxon>
        <taxon>Aspergillaceae</taxon>
        <taxon>Penicillium</taxon>
    </lineage>
</organism>
<reference evidence="6" key="2">
    <citation type="journal article" date="2023" name="IMA Fungus">
        <title>Comparative genomic study of the Penicillium genus elucidates a diverse pangenome and 15 lateral gene transfer events.</title>
        <authorList>
            <person name="Petersen C."/>
            <person name="Sorensen T."/>
            <person name="Nielsen M.R."/>
            <person name="Sondergaard T.E."/>
            <person name="Sorensen J.L."/>
            <person name="Fitzpatrick D.A."/>
            <person name="Frisvad J.C."/>
            <person name="Nielsen K.L."/>
        </authorList>
    </citation>
    <scope>NUCLEOTIDE SEQUENCE</scope>
    <source>
        <strain evidence="6">IBT 30761</strain>
    </source>
</reference>
<gene>
    <name evidence="6" type="ORF">N7532_007298</name>
</gene>
<keyword evidence="4" id="KW-0539">Nucleus</keyword>
<dbReference type="GO" id="GO:0000981">
    <property type="term" value="F:DNA-binding transcription factor activity, RNA polymerase II-specific"/>
    <property type="evidence" value="ECO:0007669"/>
    <property type="project" value="InterPro"/>
</dbReference>
<keyword evidence="7" id="KW-1185">Reference proteome</keyword>
<proteinExistence type="predicted"/>
<evidence type="ECO:0000256" key="1">
    <source>
        <dbReference type="ARBA" id="ARBA00023015"/>
    </source>
</evidence>
<dbReference type="PANTHER" id="PTHR38111:SF11">
    <property type="entry name" value="TRANSCRIPTION FACTOR DOMAIN-CONTAINING PROTEIN-RELATED"/>
    <property type="match status" value="1"/>
</dbReference>
<keyword evidence="1" id="KW-0805">Transcription regulation</keyword>
<dbReference type="AlphaFoldDB" id="A0A9W9F7F7"/>
<dbReference type="Proteomes" id="UP001149074">
    <property type="component" value="Unassembled WGS sequence"/>
</dbReference>
<dbReference type="Gene3D" id="4.10.240.10">
    <property type="entry name" value="Zn(2)-C6 fungal-type DNA-binding domain"/>
    <property type="match status" value="1"/>
</dbReference>
<dbReference type="GO" id="GO:0008270">
    <property type="term" value="F:zinc ion binding"/>
    <property type="evidence" value="ECO:0007669"/>
    <property type="project" value="InterPro"/>
</dbReference>
<feature type="domain" description="Zn(2)-C6 fungal-type" evidence="5">
    <location>
        <begin position="9"/>
        <end position="36"/>
    </location>
</feature>
<dbReference type="InterPro" id="IPR036864">
    <property type="entry name" value="Zn2-C6_fun-type_DNA-bd_sf"/>
</dbReference>
<dbReference type="PROSITE" id="PS00463">
    <property type="entry name" value="ZN2_CY6_FUNGAL_1"/>
    <property type="match status" value="1"/>
</dbReference>
<dbReference type="InterPro" id="IPR053178">
    <property type="entry name" value="Osmoadaptation_assoc"/>
</dbReference>
<protein>
    <recommendedName>
        <fullName evidence="5">Zn(2)-C6 fungal-type domain-containing protein</fullName>
    </recommendedName>
</protein>
<dbReference type="PROSITE" id="PS50048">
    <property type="entry name" value="ZN2_CY6_FUNGAL_2"/>
    <property type="match status" value="1"/>
</dbReference>
<evidence type="ECO:0000259" key="5">
    <source>
        <dbReference type="PROSITE" id="PS50048"/>
    </source>
</evidence>
<keyword evidence="2" id="KW-0238">DNA-binding</keyword>
<dbReference type="Pfam" id="PF00172">
    <property type="entry name" value="Zn_clus"/>
    <property type="match status" value="1"/>
</dbReference>
<dbReference type="SMART" id="SM00066">
    <property type="entry name" value="GAL4"/>
    <property type="match status" value="1"/>
</dbReference>
<dbReference type="EMBL" id="JAPQKI010000006">
    <property type="protein sequence ID" value="KAJ5095007.1"/>
    <property type="molecule type" value="Genomic_DNA"/>
</dbReference>
<comment type="caution">
    <text evidence="6">The sequence shown here is derived from an EMBL/GenBank/DDBJ whole genome shotgun (WGS) entry which is preliminary data.</text>
</comment>
<accession>A0A9W9F7F7</accession>
<dbReference type="InterPro" id="IPR001138">
    <property type="entry name" value="Zn2Cys6_DnaBD"/>
</dbReference>
<dbReference type="SUPFAM" id="SSF57701">
    <property type="entry name" value="Zn2/Cys6 DNA-binding domain"/>
    <property type="match status" value="1"/>
</dbReference>
<evidence type="ECO:0000313" key="6">
    <source>
        <dbReference type="EMBL" id="KAJ5095007.1"/>
    </source>
</evidence>